<evidence type="ECO:0000313" key="2">
    <source>
        <dbReference type="Proteomes" id="UP000199642"/>
    </source>
</evidence>
<dbReference type="InterPro" id="IPR009057">
    <property type="entry name" value="Homeodomain-like_sf"/>
</dbReference>
<dbReference type="InterPro" id="IPR007367">
    <property type="entry name" value="DUF433"/>
</dbReference>
<reference evidence="2" key="1">
    <citation type="submission" date="2016-10" db="EMBL/GenBank/DDBJ databases">
        <authorList>
            <person name="Varghese N."/>
            <person name="Submissions S."/>
        </authorList>
    </citation>
    <scope>NUCLEOTIDE SEQUENCE [LARGE SCALE GENOMIC DNA]</scope>
    <source>
        <strain evidence="2">DSM 19315</strain>
    </source>
</reference>
<protein>
    <submittedName>
        <fullName evidence="1">Uncharacterized conserved protein, DUF433 family</fullName>
    </submittedName>
</protein>
<dbReference type="OrthoDB" id="1494556at2"/>
<evidence type="ECO:0000313" key="1">
    <source>
        <dbReference type="EMBL" id="SFG03902.1"/>
    </source>
</evidence>
<dbReference type="RefSeq" id="WP_092788340.1">
    <property type="nucleotide sequence ID" value="NZ_FOPC01000001.1"/>
</dbReference>
<dbReference type="EMBL" id="FOPC01000001">
    <property type="protein sequence ID" value="SFG03902.1"/>
    <property type="molecule type" value="Genomic_DNA"/>
</dbReference>
<dbReference type="STRING" id="435880.SAMN04487988_101159"/>
<gene>
    <name evidence="1" type="ORF">SAMN04487988_101159</name>
</gene>
<organism evidence="1 2">
    <name type="scientific">Algoriphagus hitonicola</name>
    <dbReference type="NCBI Taxonomy" id="435880"/>
    <lineage>
        <taxon>Bacteria</taxon>
        <taxon>Pseudomonadati</taxon>
        <taxon>Bacteroidota</taxon>
        <taxon>Cytophagia</taxon>
        <taxon>Cytophagales</taxon>
        <taxon>Cyclobacteriaceae</taxon>
        <taxon>Algoriphagus</taxon>
    </lineage>
</organism>
<dbReference type="AlphaFoldDB" id="A0A1I2NJB4"/>
<dbReference type="SUPFAM" id="SSF46689">
    <property type="entry name" value="Homeodomain-like"/>
    <property type="match status" value="1"/>
</dbReference>
<dbReference type="Proteomes" id="UP000199642">
    <property type="component" value="Unassembled WGS sequence"/>
</dbReference>
<dbReference type="Pfam" id="PF04255">
    <property type="entry name" value="DUF433"/>
    <property type="match status" value="1"/>
</dbReference>
<proteinExistence type="predicted"/>
<keyword evidence="2" id="KW-1185">Reference proteome</keyword>
<dbReference type="Gene3D" id="1.10.10.10">
    <property type="entry name" value="Winged helix-like DNA-binding domain superfamily/Winged helix DNA-binding domain"/>
    <property type="match status" value="1"/>
</dbReference>
<dbReference type="PANTHER" id="PTHR34849:SF3">
    <property type="entry name" value="SSR2962 PROTEIN"/>
    <property type="match status" value="1"/>
</dbReference>
<sequence length="78" mass="8706">MNSDLLARITSHPEICHSKPYIRGMRWPVEVIIDLLGSGMSVDEIIEDHPELEKEDIFASLQFAKLVLSGNSLLDLAS</sequence>
<name>A0A1I2NJB4_9BACT</name>
<accession>A0A1I2NJB4</accession>
<dbReference type="InterPro" id="IPR036388">
    <property type="entry name" value="WH-like_DNA-bd_sf"/>
</dbReference>
<dbReference type="PANTHER" id="PTHR34849">
    <property type="entry name" value="SSL5025 PROTEIN"/>
    <property type="match status" value="1"/>
</dbReference>